<dbReference type="GO" id="GO:0015628">
    <property type="term" value="P:protein secretion by the type II secretion system"/>
    <property type="evidence" value="ECO:0007669"/>
    <property type="project" value="InterPro"/>
</dbReference>
<keyword evidence="1" id="KW-0812">Transmembrane</keyword>
<evidence type="ECO:0000313" key="3">
    <source>
        <dbReference type="Proteomes" id="UP000826725"/>
    </source>
</evidence>
<protein>
    <recommendedName>
        <fullName evidence="4">General secretion pathway protein M</fullName>
    </recommendedName>
</protein>
<dbReference type="Pfam" id="PF04612">
    <property type="entry name" value="T2SSM"/>
    <property type="match status" value="1"/>
</dbReference>
<dbReference type="EMBL" id="AP024086">
    <property type="protein sequence ID" value="BCL61746.1"/>
    <property type="molecule type" value="Genomic_DNA"/>
</dbReference>
<accession>A0A8D5JS57</accession>
<keyword evidence="1" id="KW-0472">Membrane</keyword>
<proteinExistence type="predicted"/>
<evidence type="ECO:0008006" key="4">
    <source>
        <dbReference type="Google" id="ProtNLM"/>
    </source>
</evidence>
<dbReference type="Proteomes" id="UP000826725">
    <property type="component" value="Chromosome"/>
</dbReference>
<keyword evidence="3" id="KW-1185">Reference proteome</keyword>
<gene>
    <name evidence="2" type="ORF">DGMP_24390</name>
</gene>
<organism evidence="2 3">
    <name type="scientific">Desulfomarina profundi</name>
    <dbReference type="NCBI Taxonomy" id="2772557"/>
    <lineage>
        <taxon>Bacteria</taxon>
        <taxon>Pseudomonadati</taxon>
        <taxon>Thermodesulfobacteriota</taxon>
        <taxon>Desulfobulbia</taxon>
        <taxon>Desulfobulbales</taxon>
        <taxon>Desulfobulbaceae</taxon>
        <taxon>Desulfomarina</taxon>
    </lineage>
</organism>
<keyword evidence="1" id="KW-1133">Transmembrane helix</keyword>
<reference evidence="2" key="1">
    <citation type="submission" date="2020-09" db="EMBL/GenBank/DDBJ databases">
        <title>Desulfogranum mesoprofundum gen. nov., sp. nov., a novel mesophilic, sulfate-reducing chemolithoautotroph isolated from a deep-sea hydrothermal vent chimney in the Suiyo Seamount.</title>
        <authorList>
            <person name="Hashimoto Y."/>
            <person name="Nakagawa S."/>
        </authorList>
    </citation>
    <scope>NUCLEOTIDE SEQUENCE</scope>
    <source>
        <strain evidence="2">KT2</strain>
    </source>
</reference>
<name>A0A8D5JS57_9BACT</name>
<evidence type="ECO:0000256" key="1">
    <source>
        <dbReference type="SAM" id="Phobius"/>
    </source>
</evidence>
<dbReference type="GO" id="GO:0015627">
    <property type="term" value="C:type II protein secretion system complex"/>
    <property type="evidence" value="ECO:0007669"/>
    <property type="project" value="InterPro"/>
</dbReference>
<dbReference type="RefSeq" id="WP_228854170.1">
    <property type="nucleotide sequence ID" value="NZ_AP024086.1"/>
</dbReference>
<sequence>MRINYFQYLRQKSGIDSLDERDRKVLFWGAVFVCCFLVLQLGILPFWQARQHLGKSIVRKKEELVTIRRLQNEYRKLKAEEGGIYEKVKLRSTDFTLFTFLDTRAARVGVKKMIQYMKPSTEEGEGNLREFMVEMKLQGVGLKQLVEFLLAIESEKNVVAVKRIAIQENGARKGTLDVVLQVTTYELKAEK</sequence>
<dbReference type="AlphaFoldDB" id="A0A8D5JS57"/>
<dbReference type="InterPro" id="IPR007690">
    <property type="entry name" value="T2SS_GspM"/>
</dbReference>
<feature type="transmembrane region" description="Helical" evidence="1">
    <location>
        <begin position="25"/>
        <end position="47"/>
    </location>
</feature>
<evidence type="ECO:0000313" key="2">
    <source>
        <dbReference type="EMBL" id="BCL61746.1"/>
    </source>
</evidence>
<dbReference type="KEGG" id="dbk:DGMP_24390"/>